<proteinExistence type="predicted"/>
<evidence type="ECO:0000313" key="1">
    <source>
        <dbReference type="EMBL" id="KRQ17702.1"/>
    </source>
</evidence>
<sequence>MERILRRAGWPLERLCEPQPLGSTMALAGFLRDSDQVLSAMYRQAEVDGPVLISSASERKTD</sequence>
<protein>
    <submittedName>
        <fullName evidence="1">Uncharacterized protein</fullName>
    </submittedName>
</protein>
<dbReference type="AlphaFoldDB" id="A0A0R3E6D6"/>
<gene>
    <name evidence="1" type="ORF">AOQ71_00075</name>
</gene>
<organism evidence="1 2">
    <name type="scientific">Bradyrhizobium manausense</name>
    <dbReference type="NCBI Taxonomy" id="989370"/>
    <lineage>
        <taxon>Bacteria</taxon>
        <taxon>Pseudomonadati</taxon>
        <taxon>Pseudomonadota</taxon>
        <taxon>Alphaproteobacteria</taxon>
        <taxon>Hyphomicrobiales</taxon>
        <taxon>Nitrobacteraceae</taxon>
        <taxon>Bradyrhizobium</taxon>
    </lineage>
</organism>
<keyword evidence="2" id="KW-1185">Reference proteome</keyword>
<dbReference type="STRING" id="989370.AOQ71_00075"/>
<dbReference type="Proteomes" id="UP000051936">
    <property type="component" value="Unassembled WGS sequence"/>
</dbReference>
<dbReference type="EMBL" id="LJYG01000002">
    <property type="protein sequence ID" value="KRQ17702.1"/>
    <property type="molecule type" value="Genomic_DNA"/>
</dbReference>
<evidence type="ECO:0000313" key="2">
    <source>
        <dbReference type="Proteomes" id="UP000051936"/>
    </source>
</evidence>
<name>A0A0R3E6D6_9BRAD</name>
<comment type="caution">
    <text evidence="1">The sequence shown here is derived from an EMBL/GenBank/DDBJ whole genome shotgun (WGS) entry which is preliminary data.</text>
</comment>
<dbReference type="RefSeq" id="WP_057740257.1">
    <property type="nucleotide sequence ID" value="NZ_LJYG01000002.1"/>
</dbReference>
<reference evidence="1 2" key="1">
    <citation type="submission" date="2015-09" db="EMBL/GenBank/DDBJ databases">
        <title>Draft Genome Sequence of Bradyrhizobium manausense Strain BR 3351T, a Novel Symbiotic Nitrogen-Fixing Alphaproteobacterium Isolated from Brazilian Amazon Rain Forest.</title>
        <authorList>
            <person name="De Araujo J.L."/>
            <person name="Zilli J.E."/>
        </authorList>
    </citation>
    <scope>NUCLEOTIDE SEQUENCE [LARGE SCALE GENOMIC DNA]</scope>
    <source>
        <strain evidence="1 2">BR3351</strain>
    </source>
</reference>
<accession>A0A0R3E6D6</accession>